<proteinExistence type="predicted"/>
<dbReference type="OrthoDB" id="252265at2759"/>
<dbReference type="SUPFAM" id="SSF53927">
    <property type="entry name" value="Cytidine deaminase-like"/>
    <property type="match status" value="1"/>
</dbReference>
<dbReference type="InterPro" id="IPR002125">
    <property type="entry name" value="CMP_dCMP_dom"/>
</dbReference>
<dbReference type="AlphaFoldDB" id="A0A3N4KPH3"/>
<dbReference type="InterPro" id="IPR016193">
    <property type="entry name" value="Cytidine_deaminase-like"/>
</dbReference>
<dbReference type="Gene3D" id="3.40.140.10">
    <property type="entry name" value="Cytidine Deaminase, domain 2"/>
    <property type="match status" value="1"/>
</dbReference>
<dbReference type="PROSITE" id="PS51747">
    <property type="entry name" value="CYT_DCMP_DEAMINASES_2"/>
    <property type="match status" value="1"/>
</dbReference>
<sequence>MNLALQEAHKCTGTPTAYCVGALLTTPDGKILSTGYSRELPGNTHAEQCCFDKLTAAGQAIPTDAILYTTMEPCSERLSGNVPCVQRVLDAGIKTVYVGVEEPVFFVVNTGREQLAKGGVNVVKVLGLEQEIGEVAIKGHQEAARASISDFGADDAIETIEGN</sequence>
<accession>A0A3N4KPH3</accession>
<dbReference type="Proteomes" id="UP000277580">
    <property type="component" value="Unassembled WGS sequence"/>
</dbReference>
<protein>
    <submittedName>
        <fullName evidence="2">Diaminohydroxyphosphoribosylamino-pyrimidine deaminase</fullName>
    </submittedName>
</protein>
<keyword evidence="3" id="KW-1185">Reference proteome</keyword>
<dbReference type="Pfam" id="PF18785">
    <property type="entry name" value="Inv-AAD"/>
    <property type="match status" value="1"/>
</dbReference>
<dbReference type="GO" id="GO:0006139">
    <property type="term" value="P:nucleobase-containing compound metabolic process"/>
    <property type="evidence" value="ECO:0007669"/>
    <property type="project" value="UniProtKB-ARBA"/>
</dbReference>
<feature type="domain" description="CMP/dCMP-type deaminase" evidence="1">
    <location>
        <begin position="1"/>
        <end position="121"/>
    </location>
</feature>
<evidence type="ECO:0000313" key="3">
    <source>
        <dbReference type="Proteomes" id="UP000277580"/>
    </source>
</evidence>
<evidence type="ECO:0000259" key="1">
    <source>
        <dbReference type="PROSITE" id="PS51747"/>
    </source>
</evidence>
<reference evidence="2 3" key="1">
    <citation type="journal article" date="2018" name="Nat. Ecol. Evol.">
        <title>Pezizomycetes genomes reveal the molecular basis of ectomycorrhizal truffle lifestyle.</title>
        <authorList>
            <person name="Murat C."/>
            <person name="Payen T."/>
            <person name="Noel B."/>
            <person name="Kuo A."/>
            <person name="Morin E."/>
            <person name="Chen J."/>
            <person name="Kohler A."/>
            <person name="Krizsan K."/>
            <person name="Balestrini R."/>
            <person name="Da Silva C."/>
            <person name="Montanini B."/>
            <person name="Hainaut M."/>
            <person name="Levati E."/>
            <person name="Barry K.W."/>
            <person name="Belfiori B."/>
            <person name="Cichocki N."/>
            <person name="Clum A."/>
            <person name="Dockter R.B."/>
            <person name="Fauchery L."/>
            <person name="Guy J."/>
            <person name="Iotti M."/>
            <person name="Le Tacon F."/>
            <person name="Lindquist E.A."/>
            <person name="Lipzen A."/>
            <person name="Malagnac F."/>
            <person name="Mello A."/>
            <person name="Molinier V."/>
            <person name="Miyauchi S."/>
            <person name="Poulain J."/>
            <person name="Riccioni C."/>
            <person name="Rubini A."/>
            <person name="Sitrit Y."/>
            <person name="Splivallo R."/>
            <person name="Traeger S."/>
            <person name="Wang M."/>
            <person name="Zifcakova L."/>
            <person name="Wipf D."/>
            <person name="Zambonelli A."/>
            <person name="Paolocci F."/>
            <person name="Nowrousian M."/>
            <person name="Ottonello S."/>
            <person name="Baldrian P."/>
            <person name="Spatafora J.W."/>
            <person name="Henrissat B."/>
            <person name="Nagy L.G."/>
            <person name="Aury J.M."/>
            <person name="Wincker P."/>
            <person name="Grigoriev I.V."/>
            <person name="Bonfante P."/>
            <person name="Martin F.M."/>
        </authorList>
    </citation>
    <scope>NUCLEOTIDE SEQUENCE [LARGE SCALE GENOMIC DNA]</scope>
    <source>
        <strain evidence="2 3">CCBAS932</strain>
    </source>
</reference>
<dbReference type="GO" id="GO:0003824">
    <property type="term" value="F:catalytic activity"/>
    <property type="evidence" value="ECO:0007669"/>
    <property type="project" value="InterPro"/>
</dbReference>
<organism evidence="2 3">
    <name type="scientific">Morchella conica CCBAS932</name>
    <dbReference type="NCBI Taxonomy" id="1392247"/>
    <lineage>
        <taxon>Eukaryota</taxon>
        <taxon>Fungi</taxon>
        <taxon>Dikarya</taxon>
        <taxon>Ascomycota</taxon>
        <taxon>Pezizomycotina</taxon>
        <taxon>Pezizomycetes</taxon>
        <taxon>Pezizales</taxon>
        <taxon>Morchellaceae</taxon>
        <taxon>Morchella</taxon>
    </lineage>
</organism>
<dbReference type="EMBL" id="ML119128">
    <property type="protein sequence ID" value="RPB12503.1"/>
    <property type="molecule type" value="Genomic_DNA"/>
</dbReference>
<evidence type="ECO:0000313" key="2">
    <source>
        <dbReference type="EMBL" id="RPB12503.1"/>
    </source>
</evidence>
<gene>
    <name evidence="2" type="ORF">P167DRAFT_487830</name>
</gene>
<name>A0A3N4KPH3_9PEZI</name>
<dbReference type="STRING" id="1392247.A0A3N4KPH3"/>
<dbReference type="InParanoid" id="A0A3N4KPH3"/>